<organism evidence="2 3">
    <name type="scientific">Photobacterium aphoticum</name>
    <dbReference type="NCBI Taxonomy" id="754436"/>
    <lineage>
        <taxon>Bacteria</taxon>
        <taxon>Pseudomonadati</taxon>
        <taxon>Pseudomonadota</taxon>
        <taxon>Gammaproteobacteria</taxon>
        <taxon>Vibrionales</taxon>
        <taxon>Vibrionaceae</taxon>
        <taxon>Photobacterium</taxon>
    </lineage>
</organism>
<keyword evidence="1" id="KW-0812">Transmembrane</keyword>
<dbReference type="SUPFAM" id="SSF82693">
    <property type="entry name" value="Multidrug efflux transporter AcrB pore domain, PN1, PN2, PC1 and PC2 subdomains"/>
    <property type="match status" value="1"/>
</dbReference>
<dbReference type="STRING" id="754436.JCM19237_3495"/>
<dbReference type="Pfam" id="PF00873">
    <property type="entry name" value="ACR_tran"/>
    <property type="match status" value="1"/>
</dbReference>
<proteinExistence type="predicted"/>
<evidence type="ECO:0000313" key="3">
    <source>
        <dbReference type="Proteomes" id="UP000029227"/>
    </source>
</evidence>
<sequence length="116" mass="13023">MKQDIAAYFIRNKVISWMLTLIFLIGGTMAFFGLGRLEDPAFTIKDAMVVTSYPGATPLQVEEEVTYPIEKAIQQLTYVDEVNSVSSRGLSQITVTMKNNYGPMICRRFGMNCAVR</sequence>
<dbReference type="PRINTS" id="PR00702">
    <property type="entry name" value="ACRIFLAVINRP"/>
</dbReference>
<comment type="caution">
    <text evidence="2">The sequence shown here is derived from an EMBL/GenBank/DDBJ whole genome shotgun (WGS) entry which is preliminary data.</text>
</comment>
<accession>A0A090RC17</accession>
<name>A0A090RC17_9GAMM</name>
<keyword evidence="1" id="KW-0472">Membrane</keyword>
<dbReference type="PANTHER" id="PTHR32063:SF18">
    <property type="entry name" value="CATION EFFLUX SYSTEM PROTEIN"/>
    <property type="match status" value="1"/>
</dbReference>
<keyword evidence="1" id="KW-1133">Transmembrane helix</keyword>
<dbReference type="InterPro" id="IPR001036">
    <property type="entry name" value="Acrflvin-R"/>
</dbReference>
<evidence type="ECO:0000256" key="1">
    <source>
        <dbReference type="SAM" id="Phobius"/>
    </source>
</evidence>
<dbReference type="PANTHER" id="PTHR32063">
    <property type="match status" value="1"/>
</dbReference>
<dbReference type="GO" id="GO:0005886">
    <property type="term" value="C:plasma membrane"/>
    <property type="evidence" value="ECO:0007669"/>
    <property type="project" value="TreeGrafter"/>
</dbReference>
<dbReference type="eggNOG" id="COG0841">
    <property type="taxonomic scope" value="Bacteria"/>
</dbReference>
<dbReference type="Gene3D" id="3.30.70.1430">
    <property type="entry name" value="Multidrug efflux transporter AcrB pore domain"/>
    <property type="match status" value="1"/>
</dbReference>
<protein>
    <submittedName>
        <fullName evidence="2">Acriflavin resistance protein</fullName>
    </submittedName>
</protein>
<dbReference type="Gene3D" id="1.20.1640.10">
    <property type="entry name" value="Multidrug efflux transporter AcrB transmembrane domain"/>
    <property type="match status" value="1"/>
</dbReference>
<feature type="transmembrane region" description="Helical" evidence="1">
    <location>
        <begin position="14"/>
        <end position="35"/>
    </location>
</feature>
<dbReference type="AlphaFoldDB" id="A0A090RC17"/>
<dbReference type="GO" id="GO:0042910">
    <property type="term" value="F:xenobiotic transmembrane transporter activity"/>
    <property type="evidence" value="ECO:0007669"/>
    <property type="project" value="TreeGrafter"/>
</dbReference>
<reference evidence="2 3" key="1">
    <citation type="journal article" date="2014" name="Genome Announc.">
        <title>Draft Genome Sequences of Two Vibrionaceae Species, Vibrio ponticus C121 and Photobacterium aphoticum C119, Isolated as Coral Reef Microbiota.</title>
        <authorList>
            <person name="Al-saari N."/>
            <person name="Meirelles P.M."/>
            <person name="Mino S."/>
            <person name="Suda W."/>
            <person name="Oshima K."/>
            <person name="Hattori M."/>
            <person name="Ohkuma M."/>
            <person name="Thompson F.L."/>
            <person name="Gomez-Gil B."/>
            <person name="Sawabe T."/>
            <person name="Sawabe T."/>
        </authorList>
    </citation>
    <scope>NUCLEOTIDE SEQUENCE [LARGE SCALE GENOMIC DNA]</scope>
    <source>
        <strain evidence="2 3">JCM 19237</strain>
    </source>
</reference>
<dbReference type="EMBL" id="BBMN01000006">
    <property type="protein sequence ID" value="GAL05112.1"/>
    <property type="molecule type" value="Genomic_DNA"/>
</dbReference>
<evidence type="ECO:0000313" key="2">
    <source>
        <dbReference type="EMBL" id="GAL05112.1"/>
    </source>
</evidence>
<dbReference type="Proteomes" id="UP000029227">
    <property type="component" value="Unassembled WGS sequence"/>
</dbReference>
<gene>
    <name evidence="2" type="ORF">JCM19237_3495</name>
</gene>